<dbReference type="GO" id="GO:0000981">
    <property type="term" value="F:DNA-binding transcription factor activity, RNA polymerase II-specific"/>
    <property type="evidence" value="ECO:0007669"/>
    <property type="project" value="TreeGrafter"/>
</dbReference>
<evidence type="ECO:0000313" key="4">
    <source>
        <dbReference type="Proteomes" id="UP001497525"/>
    </source>
</evidence>
<gene>
    <name evidence="3" type="ORF">CDAUBV1_LOCUS9751</name>
</gene>
<dbReference type="PANTHER" id="PTHR23351:SF59">
    <property type="entry name" value="CYCLIC AMP-DEPENDENT TRANSCRIPTION FACTOR ATF-3-LIKE"/>
    <property type="match status" value="1"/>
</dbReference>
<proteinExistence type="predicted"/>
<protein>
    <recommendedName>
        <fullName evidence="2">BZIP domain-containing protein</fullName>
    </recommendedName>
</protein>
<feature type="region of interest" description="Disordered" evidence="1">
    <location>
        <begin position="344"/>
        <end position="382"/>
    </location>
</feature>
<dbReference type="AlphaFoldDB" id="A0AAV2TE35"/>
<dbReference type="PROSITE" id="PS00036">
    <property type="entry name" value="BZIP_BASIC"/>
    <property type="match status" value="1"/>
</dbReference>
<feature type="compositionally biased region" description="Polar residues" evidence="1">
    <location>
        <begin position="29"/>
        <end position="40"/>
    </location>
</feature>
<accession>A0AAV2TE35</accession>
<dbReference type="InterPro" id="IPR004827">
    <property type="entry name" value="bZIP"/>
</dbReference>
<dbReference type="SUPFAM" id="SSF57959">
    <property type="entry name" value="Leucine zipper domain"/>
    <property type="match status" value="1"/>
</dbReference>
<dbReference type="PANTHER" id="PTHR23351">
    <property type="entry name" value="FOS TRANSCRIPTION FACTOR-RELATED"/>
    <property type="match status" value="1"/>
</dbReference>
<feature type="compositionally biased region" description="Polar residues" evidence="1">
    <location>
        <begin position="1"/>
        <end position="16"/>
    </location>
</feature>
<feature type="domain" description="BZIP" evidence="2">
    <location>
        <begin position="189"/>
        <end position="252"/>
    </location>
</feature>
<comment type="caution">
    <text evidence="3">The sequence shown here is derived from an EMBL/GenBank/DDBJ whole genome shotgun (WGS) entry which is preliminary data.</text>
</comment>
<feature type="region of interest" description="Disordered" evidence="1">
    <location>
        <begin position="1"/>
        <end position="46"/>
    </location>
</feature>
<evidence type="ECO:0000313" key="3">
    <source>
        <dbReference type="EMBL" id="CAL5135623.1"/>
    </source>
</evidence>
<feature type="compositionally biased region" description="Basic residues" evidence="1">
    <location>
        <begin position="192"/>
        <end position="204"/>
    </location>
</feature>
<evidence type="ECO:0000259" key="2">
    <source>
        <dbReference type="PROSITE" id="PS50217"/>
    </source>
</evidence>
<name>A0AAV2TE35_CALDB</name>
<dbReference type="Gene3D" id="1.20.5.170">
    <property type="match status" value="1"/>
</dbReference>
<feature type="compositionally biased region" description="Polar residues" evidence="1">
    <location>
        <begin position="365"/>
        <end position="379"/>
    </location>
</feature>
<dbReference type="InterPro" id="IPR046347">
    <property type="entry name" value="bZIP_sf"/>
</dbReference>
<dbReference type="Proteomes" id="UP001497525">
    <property type="component" value="Unassembled WGS sequence"/>
</dbReference>
<feature type="region of interest" description="Disordered" evidence="1">
    <location>
        <begin position="442"/>
        <end position="476"/>
    </location>
</feature>
<dbReference type="GO" id="GO:0005634">
    <property type="term" value="C:nucleus"/>
    <property type="evidence" value="ECO:0007669"/>
    <property type="project" value="TreeGrafter"/>
</dbReference>
<evidence type="ECO:0000256" key="1">
    <source>
        <dbReference type="SAM" id="MobiDB-lite"/>
    </source>
</evidence>
<feature type="compositionally biased region" description="Polar residues" evidence="1">
    <location>
        <begin position="154"/>
        <end position="163"/>
    </location>
</feature>
<feature type="region of interest" description="Disordered" evidence="1">
    <location>
        <begin position="145"/>
        <end position="212"/>
    </location>
</feature>
<sequence length="500" mass="53885">MTASQPEQPYPTSNQRPGACGLPDRNSDQDPFSLSTSRRQPSGCPIPFEMNGYTPVDAMAYNPKSAFSAFSAASLNDSSVHPIGHGKVTSDLNSVGPRMSGRCSARNAAKSTQALAVSATSPNAGSSMMTPDSSTVGFLAQKFATSSDDGEVSPTVTNSSGTNRTRKAAPTLATGRRNLKGEPVDADEADRRMKRRERNRKSAQKCRERKVQRTQELQAQVECLQMEINRLIQERDSLRNEARQFVALLQLHCPGVAIPYMSCLNDPPETIDCLRDVCNELMQSTPTKLENLCDNVPNGWRMKANARHGPVSDKPPILTPNPTDTFSPLPTMVSLHSHIAPNRSKSSFSFIPESTERRVDDSEPGQKSLSMTNAPTAISQLPDHGIRANEAAIPMARSTSAVSARGPASASSSSSCSNYELSFPGLDSSAQPTTNQYDDIVASPVDSLSQKESITRLESPPIQSMHSGKPYSEGSAADLKCAEWEKQLPPNKLCAEAGSL</sequence>
<dbReference type="PROSITE" id="PS50217">
    <property type="entry name" value="BZIP"/>
    <property type="match status" value="1"/>
</dbReference>
<organism evidence="3 4">
    <name type="scientific">Calicophoron daubneyi</name>
    <name type="common">Rumen fluke</name>
    <name type="synonym">Paramphistomum daubneyi</name>
    <dbReference type="NCBI Taxonomy" id="300641"/>
    <lineage>
        <taxon>Eukaryota</taxon>
        <taxon>Metazoa</taxon>
        <taxon>Spiralia</taxon>
        <taxon>Lophotrochozoa</taxon>
        <taxon>Platyhelminthes</taxon>
        <taxon>Trematoda</taxon>
        <taxon>Digenea</taxon>
        <taxon>Plagiorchiida</taxon>
        <taxon>Pronocephalata</taxon>
        <taxon>Paramphistomoidea</taxon>
        <taxon>Paramphistomidae</taxon>
        <taxon>Calicophoron</taxon>
    </lineage>
</organism>
<dbReference type="CDD" id="cd14686">
    <property type="entry name" value="bZIP"/>
    <property type="match status" value="1"/>
</dbReference>
<reference evidence="3" key="1">
    <citation type="submission" date="2024-06" db="EMBL/GenBank/DDBJ databases">
        <authorList>
            <person name="Liu X."/>
            <person name="Lenzi L."/>
            <person name="Haldenby T S."/>
            <person name="Uol C."/>
        </authorList>
    </citation>
    <scope>NUCLEOTIDE SEQUENCE</scope>
</reference>
<dbReference type="InterPro" id="IPR000837">
    <property type="entry name" value="AP-1"/>
</dbReference>
<dbReference type="Pfam" id="PF00170">
    <property type="entry name" value="bZIP_1"/>
    <property type="match status" value="1"/>
</dbReference>
<dbReference type="EMBL" id="CAXLJL010000267">
    <property type="protein sequence ID" value="CAL5135623.1"/>
    <property type="molecule type" value="Genomic_DNA"/>
</dbReference>
<dbReference type="PRINTS" id="PR00042">
    <property type="entry name" value="LEUZIPPRFOS"/>
</dbReference>
<dbReference type="SMART" id="SM00338">
    <property type="entry name" value="BRLZ"/>
    <property type="match status" value="1"/>
</dbReference>
<dbReference type="GO" id="GO:0000978">
    <property type="term" value="F:RNA polymerase II cis-regulatory region sequence-specific DNA binding"/>
    <property type="evidence" value="ECO:0007669"/>
    <property type="project" value="TreeGrafter"/>
</dbReference>